<evidence type="ECO:0000256" key="5">
    <source>
        <dbReference type="ARBA" id="ARBA00022475"/>
    </source>
</evidence>
<evidence type="ECO:0000256" key="8">
    <source>
        <dbReference type="ARBA" id="ARBA00022692"/>
    </source>
</evidence>
<dbReference type="InterPro" id="IPR032807">
    <property type="entry name" value="GNVR"/>
</dbReference>
<dbReference type="Gene3D" id="3.40.50.300">
    <property type="entry name" value="P-loop containing nucleotide triphosphate hydrolases"/>
    <property type="match status" value="1"/>
</dbReference>
<feature type="region of interest" description="Disordered" evidence="16">
    <location>
        <begin position="1"/>
        <end position="40"/>
    </location>
</feature>
<dbReference type="PANTHER" id="PTHR32309">
    <property type="entry name" value="TYROSINE-PROTEIN KINASE"/>
    <property type="match status" value="1"/>
</dbReference>
<evidence type="ECO:0000256" key="14">
    <source>
        <dbReference type="ARBA" id="ARBA00023137"/>
    </source>
</evidence>
<dbReference type="Pfam" id="PF13614">
    <property type="entry name" value="AAA_31"/>
    <property type="match status" value="1"/>
</dbReference>
<dbReference type="AlphaFoldDB" id="A0A2T5UAR2"/>
<comment type="similarity">
    <text evidence="3">Belongs to the etk/wzc family.</text>
</comment>
<evidence type="ECO:0000256" key="17">
    <source>
        <dbReference type="SAM" id="Phobius"/>
    </source>
</evidence>
<evidence type="ECO:0000256" key="3">
    <source>
        <dbReference type="ARBA" id="ARBA00008883"/>
    </source>
</evidence>
<evidence type="ECO:0000259" key="18">
    <source>
        <dbReference type="Pfam" id="PF02706"/>
    </source>
</evidence>
<proteinExistence type="inferred from homology"/>
<evidence type="ECO:0000313" key="21">
    <source>
        <dbReference type="EMBL" id="PTW48588.1"/>
    </source>
</evidence>
<comment type="caution">
    <text evidence="21">The sequence shown here is derived from an EMBL/GenBank/DDBJ whole genome shotgun (WGS) entry which is preliminary data.</text>
</comment>
<dbReference type="InterPro" id="IPR005702">
    <property type="entry name" value="Wzc-like_C"/>
</dbReference>
<evidence type="ECO:0000256" key="6">
    <source>
        <dbReference type="ARBA" id="ARBA00022519"/>
    </source>
</evidence>
<dbReference type="InterPro" id="IPR003856">
    <property type="entry name" value="LPS_length_determ_N"/>
</dbReference>
<comment type="catalytic activity">
    <reaction evidence="15">
        <text>L-tyrosyl-[protein] + ATP = O-phospho-L-tyrosyl-[protein] + ADP + H(+)</text>
        <dbReference type="Rhea" id="RHEA:10596"/>
        <dbReference type="Rhea" id="RHEA-COMP:10136"/>
        <dbReference type="Rhea" id="RHEA-COMP:20101"/>
        <dbReference type="ChEBI" id="CHEBI:15378"/>
        <dbReference type="ChEBI" id="CHEBI:30616"/>
        <dbReference type="ChEBI" id="CHEBI:46858"/>
        <dbReference type="ChEBI" id="CHEBI:61978"/>
        <dbReference type="ChEBI" id="CHEBI:456216"/>
        <dbReference type="EC" id="2.7.10.2"/>
    </reaction>
</comment>
<reference evidence="21 22" key="1">
    <citation type="submission" date="2018-04" db="EMBL/GenBank/DDBJ databases">
        <title>Genomic Encyclopedia of Type Strains, Phase III (KMG-III): the genomes of soil and plant-associated and newly described type strains.</title>
        <authorList>
            <person name="Whitman W."/>
        </authorList>
    </citation>
    <scope>NUCLEOTIDE SEQUENCE [LARGE SCALE GENOMIC DNA]</scope>
    <source>
        <strain evidence="21 22">MA-olki</strain>
    </source>
</reference>
<keyword evidence="5" id="KW-1003">Cell membrane</keyword>
<dbReference type="NCBIfam" id="TIGR01007">
    <property type="entry name" value="eps_fam"/>
    <property type="match status" value="1"/>
</dbReference>
<dbReference type="Proteomes" id="UP000244013">
    <property type="component" value="Unassembled WGS sequence"/>
</dbReference>
<sequence length="743" mass="80940">MGSVDVSQGALTPNDRRNLGSAPGSNFAEREDFSVPEGEGDEPAIDLRAVWATIFRNRYMMIAIVGVALMLGIASALLMPRKYTAQSSIQIDQQVAKVLGTEDSEPQVAGSDADRFLQTQADVLNSRAIARRVSDSLALSANDDFLKRMTGARQIEIKPGDASLADQVVDVLQKNLTIDLRRNSRVVHIIFTSRDPALAAEIANSYATNFIEGNIQRKFSASSYSRRFLQNQLGLAKTRLEGSERDLIAYARSARLIDASAGARQQEADNAPRSLVTANLIQLNADSATSEANRLRTRARWEQARRAPLMSLPEVQANEAVQRLSQKRAEDIASLSEVRRRLKPDHPVVIQALAEIATLDQQIRQLAEVTRKSIENQYLTAERQNRALIQQVTALQGATLAEQGRSVRYNILRREVDTNRQLYEGLLQRYKEVSAEAGITTNNVSSVDTAEQPRRPTSPRPLLNVALALIAGLALAMLYAFGRDYLDDSIRDPQDVEQKLHIPLLGVVPDTRGDSPLDALNNPKSEIAEAYHAIRTSIELSSNQGPPRSILVTGSSKSEGKSTTSFALARDFAGLGRRVLLVDADLRRPSLHRTLGITLPEIGLSSVLARMTERGASILPTAFPGLSFLPSGRLPPDPATLFAGTAMQDLLAALEADYDVVIVDGPPVLALADAAQLTAAAQATVFVAEASSAHFGQARNAVSRLLRAGGTVIGCVMTKYNAKKAGFGQSYDYYRYRYDDASK</sequence>
<dbReference type="CDD" id="cd05387">
    <property type="entry name" value="BY-kinase"/>
    <property type="match status" value="1"/>
</dbReference>
<gene>
    <name evidence="21" type="ORF">C8J25_10185</name>
</gene>
<dbReference type="PANTHER" id="PTHR32309:SF13">
    <property type="entry name" value="FERRIC ENTEROBACTIN TRANSPORT PROTEIN FEPE"/>
    <property type="match status" value="1"/>
</dbReference>
<comment type="subcellular location">
    <subcellularLocation>
        <location evidence="1">Cell inner membrane</location>
        <topology evidence="1">Multi-pass membrane protein</topology>
    </subcellularLocation>
</comment>
<evidence type="ECO:0000259" key="20">
    <source>
        <dbReference type="Pfam" id="PF13807"/>
    </source>
</evidence>
<dbReference type="InterPro" id="IPR025669">
    <property type="entry name" value="AAA_dom"/>
</dbReference>
<evidence type="ECO:0000256" key="15">
    <source>
        <dbReference type="ARBA" id="ARBA00051245"/>
    </source>
</evidence>
<keyword evidence="6" id="KW-0997">Cell inner membrane</keyword>
<keyword evidence="11" id="KW-0067">ATP-binding</keyword>
<evidence type="ECO:0000256" key="2">
    <source>
        <dbReference type="ARBA" id="ARBA00007316"/>
    </source>
</evidence>
<feature type="domain" description="Polysaccharide chain length determinant N-terminal" evidence="18">
    <location>
        <begin position="45"/>
        <end position="137"/>
    </location>
</feature>
<dbReference type="SUPFAM" id="SSF52540">
    <property type="entry name" value="P-loop containing nucleoside triphosphate hydrolases"/>
    <property type="match status" value="1"/>
</dbReference>
<dbReference type="Pfam" id="PF02706">
    <property type="entry name" value="Wzz"/>
    <property type="match status" value="1"/>
</dbReference>
<dbReference type="Pfam" id="PF13807">
    <property type="entry name" value="GNVR"/>
    <property type="match status" value="1"/>
</dbReference>
<dbReference type="OrthoDB" id="230260at2"/>
<evidence type="ECO:0000256" key="10">
    <source>
        <dbReference type="ARBA" id="ARBA00022777"/>
    </source>
</evidence>
<keyword evidence="13 17" id="KW-0472">Membrane</keyword>
<comment type="similarity">
    <text evidence="2">Belongs to the CpsD/CapB family.</text>
</comment>
<dbReference type="GO" id="GO:0005524">
    <property type="term" value="F:ATP binding"/>
    <property type="evidence" value="ECO:0007669"/>
    <property type="project" value="UniProtKB-KW"/>
</dbReference>
<evidence type="ECO:0000256" key="1">
    <source>
        <dbReference type="ARBA" id="ARBA00004429"/>
    </source>
</evidence>
<name>A0A2T5UAR2_9SPHN</name>
<keyword evidence="14" id="KW-0829">Tyrosine-protein kinase</keyword>
<evidence type="ECO:0000256" key="13">
    <source>
        <dbReference type="ARBA" id="ARBA00023136"/>
    </source>
</evidence>
<dbReference type="InterPro" id="IPR027417">
    <property type="entry name" value="P-loop_NTPase"/>
</dbReference>
<evidence type="ECO:0000313" key="22">
    <source>
        <dbReference type="Proteomes" id="UP000244013"/>
    </source>
</evidence>
<accession>A0A2T5UAR2</accession>
<keyword evidence="8 17" id="KW-0812">Transmembrane</keyword>
<dbReference type="EC" id="2.7.10.2" evidence="4"/>
<evidence type="ECO:0000256" key="16">
    <source>
        <dbReference type="SAM" id="MobiDB-lite"/>
    </source>
</evidence>
<evidence type="ECO:0000259" key="19">
    <source>
        <dbReference type="Pfam" id="PF13614"/>
    </source>
</evidence>
<keyword evidence="10" id="KW-0418">Kinase</keyword>
<keyword evidence="7" id="KW-0808">Transferase</keyword>
<dbReference type="InterPro" id="IPR050445">
    <property type="entry name" value="Bact_polysacc_biosynth/exp"/>
</dbReference>
<evidence type="ECO:0000256" key="11">
    <source>
        <dbReference type="ARBA" id="ARBA00022840"/>
    </source>
</evidence>
<feature type="domain" description="Tyrosine-protein kinase G-rich" evidence="20">
    <location>
        <begin position="412"/>
        <end position="483"/>
    </location>
</feature>
<feature type="transmembrane region" description="Helical" evidence="17">
    <location>
        <begin position="59"/>
        <end position="79"/>
    </location>
</feature>
<evidence type="ECO:0000256" key="12">
    <source>
        <dbReference type="ARBA" id="ARBA00022989"/>
    </source>
</evidence>
<evidence type="ECO:0000256" key="9">
    <source>
        <dbReference type="ARBA" id="ARBA00022741"/>
    </source>
</evidence>
<protein>
    <recommendedName>
        <fullName evidence="4">non-specific protein-tyrosine kinase</fullName>
        <ecNumber evidence="4">2.7.10.2</ecNumber>
    </recommendedName>
</protein>
<feature type="compositionally biased region" description="Polar residues" evidence="16">
    <location>
        <begin position="1"/>
        <end position="11"/>
    </location>
</feature>
<evidence type="ECO:0000256" key="4">
    <source>
        <dbReference type="ARBA" id="ARBA00011903"/>
    </source>
</evidence>
<keyword evidence="9" id="KW-0547">Nucleotide-binding</keyword>
<evidence type="ECO:0000256" key="7">
    <source>
        <dbReference type="ARBA" id="ARBA00022679"/>
    </source>
</evidence>
<dbReference type="GO" id="GO:0005886">
    <property type="term" value="C:plasma membrane"/>
    <property type="evidence" value="ECO:0007669"/>
    <property type="project" value="UniProtKB-SubCell"/>
</dbReference>
<organism evidence="21 22">
    <name type="scientific">Sphingomonas faeni</name>
    <dbReference type="NCBI Taxonomy" id="185950"/>
    <lineage>
        <taxon>Bacteria</taxon>
        <taxon>Pseudomonadati</taxon>
        <taxon>Pseudomonadota</taxon>
        <taxon>Alphaproteobacteria</taxon>
        <taxon>Sphingomonadales</taxon>
        <taxon>Sphingomonadaceae</taxon>
        <taxon>Sphingomonas</taxon>
    </lineage>
</organism>
<dbReference type="GO" id="GO:0004715">
    <property type="term" value="F:non-membrane spanning protein tyrosine kinase activity"/>
    <property type="evidence" value="ECO:0007669"/>
    <property type="project" value="UniProtKB-EC"/>
</dbReference>
<dbReference type="EMBL" id="QAYE01000001">
    <property type="protein sequence ID" value="PTW48588.1"/>
    <property type="molecule type" value="Genomic_DNA"/>
</dbReference>
<keyword evidence="12 17" id="KW-1133">Transmembrane helix</keyword>
<feature type="transmembrane region" description="Helical" evidence="17">
    <location>
        <begin position="462"/>
        <end position="481"/>
    </location>
</feature>
<feature type="domain" description="AAA" evidence="19">
    <location>
        <begin position="560"/>
        <end position="688"/>
    </location>
</feature>